<evidence type="ECO:0000256" key="3">
    <source>
        <dbReference type="SAM" id="MobiDB-lite"/>
    </source>
</evidence>
<evidence type="ECO:0000259" key="4">
    <source>
        <dbReference type="Pfam" id="PF03407"/>
    </source>
</evidence>
<dbReference type="Pfam" id="PF03407">
    <property type="entry name" value="Nucleotid_trans"/>
    <property type="match status" value="1"/>
</dbReference>
<feature type="compositionally biased region" description="Acidic residues" evidence="3">
    <location>
        <begin position="285"/>
        <end position="302"/>
    </location>
</feature>
<feature type="region of interest" description="Disordered" evidence="3">
    <location>
        <begin position="72"/>
        <end position="162"/>
    </location>
</feature>
<dbReference type="Proteomes" id="UP001605036">
    <property type="component" value="Unassembled WGS sequence"/>
</dbReference>
<sequence>MPLGFSSKGTWLGFAPGKNAPPRAARCLQQFFFLVILGIGTFFLFCYQSEIYENVTQKDVFGSSSLINIRPLETSSHNKPEVKAEEESSRSRQEPEGFAVPSSEEDDNGLNQEHPDLPVTSYDLGENIGVRKLESTEDAEDSSTSTDSVESTSPPASNHSGIIWAQDSTRVNKNNKKKVEDLTNPLYVPLEENVHTNLISTKYSFVIKVLAVNNHRSLLRLLNSLDETDFGGDRVDLHIYIDHFGVDGAEGRRRRLLSQPDGSISTANGKVNISDADGVVKLTEEESSIGEDGIELEDLGEDNVDRSDVKDDKTADRKVRKTAKRKSKHPGNRKLGTEKSVEVDGPPEVPDKVTNYLDLAARNDSWGITNSRLRDTQKVLAVADRWEWDSGTKVVHYRSKAAGYQGQWIESWWPSSDDEFALILDDDVELSPLFYRYVRSLISTYYYQEAQYDPSIYGISLQRPQLVPGKSGHPIKLDVRTRLFMYEMVGIWGQVFFPKPWKEFRAWYDTNKNHGQKPLLEGMLTTDWYREHGEKMWTPWFVKFVHSRGYYSLYTNFLKDRVLSVSHRSESPKTKIYAGCDSDLIGPNSTFDLEIFHMAPMKTIKRYDFCFKEVMAGRFANNSENFPQVLRPVHKNKVVLMLSTLGVPESLVRNWVCTLRKLGVTNYLFFGEDVTLLQDLARRGHASLQFEFSERLKGDSEKEVDAVLTVLKLGYNVWFARTDMIWAGNPLSLFDLERSDMIGTANPKLNLFYVKSTQETIDAWSFFHKQLSKVVEEGSRLLNFGTAREAFVQKCDSEKKIRVAPLDKVVFLSAEKLTALPAAGGVEQAGQVVLFNQLTSRELARKATQLLLWNLDDDLACTSVIC</sequence>
<keyword evidence="2" id="KW-0961">Cell wall biogenesis/degradation</keyword>
<keyword evidence="2" id="KW-0812">Transmembrane</keyword>
<feature type="compositionally biased region" description="Basic and acidic residues" evidence="3">
    <location>
        <begin position="76"/>
        <end position="95"/>
    </location>
</feature>
<dbReference type="InterPro" id="IPR005069">
    <property type="entry name" value="Nucl-diP-sugar_transferase"/>
</dbReference>
<organism evidence="5 6">
    <name type="scientific">Riccia fluitans</name>
    <dbReference type="NCBI Taxonomy" id="41844"/>
    <lineage>
        <taxon>Eukaryota</taxon>
        <taxon>Viridiplantae</taxon>
        <taxon>Streptophyta</taxon>
        <taxon>Embryophyta</taxon>
        <taxon>Marchantiophyta</taxon>
        <taxon>Marchantiopsida</taxon>
        <taxon>Marchantiidae</taxon>
        <taxon>Marchantiales</taxon>
        <taxon>Ricciaceae</taxon>
        <taxon>Riccia</taxon>
    </lineage>
</organism>
<dbReference type="GO" id="GO:0071555">
    <property type="term" value="P:cell wall organization"/>
    <property type="evidence" value="ECO:0007669"/>
    <property type="project" value="UniProtKB-KW"/>
</dbReference>
<comment type="caution">
    <text evidence="5">The sequence shown here is derived from an EMBL/GenBank/DDBJ whole genome shotgun (WGS) entry which is preliminary data.</text>
</comment>
<feature type="compositionally biased region" description="Basic and acidic residues" evidence="3">
    <location>
        <begin position="303"/>
        <end position="317"/>
    </location>
</feature>
<dbReference type="InterPro" id="IPR029044">
    <property type="entry name" value="Nucleotide-diphossugar_trans"/>
</dbReference>
<dbReference type="EMBL" id="JBHFFA010000001">
    <property type="protein sequence ID" value="KAL2651335.1"/>
    <property type="molecule type" value="Genomic_DNA"/>
</dbReference>
<dbReference type="AlphaFoldDB" id="A0ABD1ZK67"/>
<dbReference type="SUPFAM" id="SSF53448">
    <property type="entry name" value="Nucleotide-diphospho-sugar transferases"/>
    <property type="match status" value="1"/>
</dbReference>
<keyword evidence="2" id="KW-0808">Transferase</keyword>
<dbReference type="EC" id="2.4.2.-" evidence="2"/>
<feature type="region of interest" description="Disordered" evidence="3">
    <location>
        <begin position="285"/>
        <end position="349"/>
    </location>
</feature>
<keyword evidence="2" id="KW-0328">Glycosyltransferase</keyword>
<name>A0ABD1ZK67_9MARC</name>
<dbReference type="Gene3D" id="3.90.550.10">
    <property type="entry name" value="Spore Coat Polysaccharide Biosynthesis Protein SpsA, Chain A"/>
    <property type="match status" value="1"/>
</dbReference>
<comment type="subcellular location">
    <subcellularLocation>
        <location evidence="2">Golgi apparatus membrane</location>
        <topology evidence="2">Single-pass type II membrane protein</topology>
    </subcellularLocation>
</comment>
<evidence type="ECO:0000313" key="6">
    <source>
        <dbReference type="Proteomes" id="UP001605036"/>
    </source>
</evidence>
<dbReference type="PANTHER" id="PTHR33604:SF3">
    <property type="entry name" value="OSJNBA0004B13.7 PROTEIN"/>
    <property type="match status" value="1"/>
</dbReference>
<gene>
    <name evidence="5" type="ORF">R1flu_019463</name>
</gene>
<accession>A0ABD1ZK67</accession>
<dbReference type="GO" id="GO:0000139">
    <property type="term" value="C:Golgi membrane"/>
    <property type="evidence" value="ECO:0007669"/>
    <property type="project" value="UniProtKB-SubCell"/>
</dbReference>
<evidence type="ECO:0000256" key="1">
    <source>
        <dbReference type="ARBA" id="ARBA00007033"/>
    </source>
</evidence>
<proteinExistence type="inferred from homology"/>
<feature type="compositionally biased region" description="Basic residues" evidence="3">
    <location>
        <begin position="318"/>
        <end position="332"/>
    </location>
</feature>
<dbReference type="GO" id="GO:0016757">
    <property type="term" value="F:glycosyltransferase activity"/>
    <property type="evidence" value="ECO:0007669"/>
    <property type="project" value="UniProtKB-KW"/>
</dbReference>
<dbReference type="PANTHER" id="PTHR33604">
    <property type="entry name" value="OSJNBA0004B13.7 PROTEIN"/>
    <property type="match status" value="1"/>
</dbReference>
<evidence type="ECO:0000313" key="5">
    <source>
        <dbReference type="EMBL" id="KAL2651335.1"/>
    </source>
</evidence>
<evidence type="ECO:0000256" key="2">
    <source>
        <dbReference type="RuleBase" id="RU363055"/>
    </source>
</evidence>
<feature type="compositionally biased region" description="Low complexity" evidence="3">
    <location>
        <begin position="142"/>
        <end position="153"/>
    </location>
</feature>
<feature type="domain" description="Nucleotide-diphospho-sugar transferase" evidence="4">
    <location>
        <begin position="704"/>
        <end position="811"/>
    </location>
</feature>
<keyword evidence="2" id="KW-0735">Signal-anchor</keyword>
<reference evidence="5 6" key="1">
    <citation type="submission" date="2024-09" db="EMBL/GenBank/DDBJ databases">
        <title>Chromosome-scale assembly of Riccia fluitans.</title>
        <authorList>
            <person name="Paukszto L."/>
            <person name="Sawicki J."/>
            <person name="Karawczyk K."/>
            <person name="Piernik-Szablinska J."/>
            <person name="Szczecinska M."/>
            <person name="Mazdziarz M."/>
        </authorList>
    </citation>
    <scope>NUCLEOTIDE SEQUENCE [LARGE SCALE GENOMIC DNA]</scope>
    <source>
        <strain evidence="5">Rf_01</strain>
        <tissue evidence="5">Aerial parts of the thallus</tissue>
    </source>
</reference>
<keyword evidence="2" id="KW-0333">Golgi apparatus</keyword>
<comment type="similarity">
    <text evidence="1 2">Belongs to the glycosyltransferase 77 family.</text>
</comment>
<protein>
    <recommendedName>
        <fullName evidence="2">Glycosyltransferase</fullName>
        <ecNumber evidence="2">2.4.2.-</ecNumber>
    </recommendedName>
</protein>
<keyword evidence="6" id="KW-1185">Reference proteome</keyword>